<accession>A0ABX0QZ64</accession>
<organism evidence="5 6">
    <name type="scientific">Candidatus Pantoea formicae</name>
    <dbReference type="NCBI Taxonomy" id="2608355"/>
    <lineage>
        <taxon>Bacteria</taxon>
        <taxon>Pseudomonadati</taxon>
        <taxon>Pseudomonadota</taxon>
        <taxon>Gammaproteobacteria</taxon>
        <taxon>Enterobacterales</taxon>
        <taxon>Erwiniaceae</taxon>
        <taxon>Pantoea</taxon>
    </lineage>
</organism>
<dbReference type="InterPro" id="IPR008929">
    <property type="entry name" value="Chondroitin_lyas"/>
</dbReference>
<name>A0ABX0QZ64_9GAMM</name>
<keyword evidence="1 3" id="KW-0732">Signal</keyword>
<protein>
    <submittedName>
        <fullName evidence="5">Alginate lyase family protein</fullName>
    </submittedName>
</protein>
<gene>
    <name evidence="5" type="ORF">F3J38_12835</name>
</gene>
<reference evidence="5 6" key="1">
    <citation type="journal article" date="2019" name="bioRxiv">
        <title>Bacteria contribute to plant secondary compound degradation in a generalist herbivore system.</title>
        <authorList>
            <person name="Francoeur C.B."/>
            <person name="Khadempour L."/>
            <person name="Moreira-Soto R.D."/>
            <person name="Gotting K."/>
            <person name="Book A.J."/>
            <person name="Pinto-Tomas A.A."/>
            <person name="Keefover-Ring K."/>
            <person name="Currie C.R."/>
        </authorList>
    </citation>
    <scope>NUCLEOTIDE SEQUENCE [LARGE SCALE GENOMIC DNA]</scope>
    <source>
        <strain evidence="5 6">Acro-805</strain>
    </source>
</reference>
<evidence type="ECO:0000256" key="1">
    <source>
        <dbReference type="ARBA" id="ARBA00022729"/>
    </source>
</evidence>
<evidence type="ECO:0000256" key="3">
    <source>
        <dbReference type="SAM" id="SignalP"/>
    </source>
</evidence>
<evidence type="ECO:0000313" key="5">
    <source>
        <dbReference type="EMBL" id="NIF00940.1"/>
    </source>
</evidence>
<dbReference type="GO" id="GO:0016829">
    <property type="term" value="F:lyase activity"/>
    <property type="evidence" value="ECO:0007669"/>
    <property type="project" value="UniProtKB-KW"/>
</dbReference>
<sequence length="420" mass="47853">MRRVKAPIWWLLVGMWFASSSQAQLPALAFLSAPQLQMTRDALQEKRAAPQTEQAWQQLKRAADHALHQPNLSVTQKGIIPPSGSRHDYLSLSAYWWPDPEKSSGLPWVRRDGEVNPASKNDQSDGVRLAHFTADLQTLALAWYFSGDKRYAEKAQSMARTWFIDPATRMNPNLNYAQGVPGKAQGRHTGVLDGRYFATRVVDALLLLQSSSGWSQQDQSALHLWFSDYLHWLQHSKLAQGERDAPNNHGSWYVAQVAGIAWYLQQPEVIKQMASLARQKIDGQIRADGTQPMELARTRSFHYSYFNLQALTSMAQLMQRSDAGDLWHYHQQGGSLLDALDYMAPYSDARTPWPWKNRERMSLRLIPLLSLADNSLRSDRYRRWIESADWTNPAMQGTSAMRGAIIQARRDTWLLSLPSH</sequence>
<feature type="domain" description="Alginate lyase" evidence="4">
    <location>
        <begin position="73"/>
        <end position="353"/>
    </location>
</feature>
<feature type="signal peptide" evidence="3">
    <location>
        <begin position="1"/>
        <end position="23"/>
    </location>
</feature>
<dbReference type="Gene3D" id="1.50.10.100">
    <property type="entry name" value="Chondroitin AC/alginate lyase"/>
    <property type="match status" value="1"/>
</dbReference>
<evidence type="ECO:0000313" key="6">
    <source>
        <dbReference type="Proteomes" id="UP000780690"/>
    </source>
</evidence>
<evidence type="ECO:0000259" key="4">
    <source>
        <dbReference type="Pfam" id="PF05426"/>
    </source>
</evidence>
<feature type="chain" id="PRO_5046757114" evidence="3">
    <location>
        <begin position="24"/>
        <end position="420"/>
    </location>
</feature>
<proteinExistence type="predicted"/>
<keyword evidence="6" id="KW-1185">Reference proteome</keyword>
<dbReference type="SUPFAM" id="SSF48230">
    <property type="entry name" value="Chondroitin AC/alginate lyase"/>
    <property type="match status" value="1"/>
</dbReference>
<dbReference type="InterPro" id="IPR008397">
    <property type="entry name" value="Alginate_lyase_dom"/>
</dbReference>
<dbReference type="Pfam" id="PF05426">
    <property type="entry name" value="Alginate_lyase"/>
    <property type="match status" value="1"/>
</dbReference>
<comment type="caution">
    <text evidence="5">The sequence shown here is derived from an EMBL/GenBank/DDBJ whole genome shotgun (WGS) entry which is preliminary data.</text>
</comment>
<keyword evidence="2 5" id="KW-0456">Lyase</keyword>
<dbReference type="Proteomes" id="UP000780690">
    <property type="component" value="Unassembled WGS sequence"/>
</dbReference>
<evidence type="ECO:0000256" key="2">
    <source>
        <dbReference type="ARBA" id="ARBA00023239"/>
    </source>
</evidence>
<dbReference type="EMBL" id="VWXD01000004">
    <property type="protein sequence ID" value="NIF00940.1"/>
    <property type="molecule type" value="Genomic_DNA"/>
</dbReference>